<dbReference type="OrthoDB" id="9815825at2"/>
<dbReference type="GO" id="GO:0000166">
    <property type="term" value="F:nucleotide binding"/>
    <property type="evidence" value="ECO:0007669"/>
    <property type="project" value="InterPro"/>
</dbReference>
<dbReference type="eggNOG" id="COG0673">
    <property type="taxonomic scope" value="Bacteria"/>
</dbReference>
<reference evidence="4" key="1">
    <citation type="submission" date="2016-10" db="EMBL/GenBank/DDBJ databases">
        <authorList>
            <person name="Varghese N."/>
        </authorList>
    </citation>
    <scope>NUCLEOTIDE SEQUENCE [LARGE SCALE GENOMIC DNA]</scope>
    <source>
        <strain evidence="4">DSM 20406</strain>
    </source>
</reference>
<sequence>MKLGILGTGKIVEEMLPMLVEQDVEKVYLFSTKRSEEKASMLVERYHLDGHFVDFKELLESDVDTIYIALPNSLHYAYAKEALLANKHVICEKPMTSTIEEARELACLAREKKRILTEAVTLYAMPAVMSLKEHLNEIGQIKIVSLNYSQYSSRYDRFKEGIITPAFDPSKSGGALYDINVYNVHFAINLFGKPKDVDYYANIERNIDTSGILFMDYGQFKLSAIGAKDTSAPLVNTIEGDKGYITIHSPVSRMTQYTLHLHTGEEYLYDFDEKKHAMSYEFKRMITMIKEKNDQLAEEMMENSLAASEVLTTARRKAGIVFDADKD</sequence>
<dbReference type="InterPro" id="IPR036291">
    <property type="entry name" value="NAD(P)-bd_dom_sf"/>
</dbReference>
<feature type="domain" description="GFO/IDH/MocA-like oxidoreductase" evidence="2">
    <location>
        <begin position="136"/>
        <end position="218"/>
    </location>
</feature>
<evidence type="ECO:0000259" key="2">
    <source>
        <dbReference type="Pfam" id="PF22725"/>
    </source>
</evidence>
<dbReference type="InterPro" id="IPR055170">
    <property type="entry name" value="GFO_IDH_MocA-like_dom"/>
</dbReference>
<dbReference type="RefSeq" id="WP_074732862.1">
    <property type="nucleotide sequence ID" value="NZ_FNYK01000101.1"/>
</dbReference>
<proteinExistence type="predicted"/>
<dbReference type="AlphaFoldDB" id="A0A1H6XV21"/>
<feature type="domain" description="Gfo/Idh/MocA-like oxidoreductase N-terminal" evidence="1">
    <location>
        <begin position="2"/>
        <end position="117"/>
    </location>
</feature>
<dbReference type="Gene3D" id="3.40.50.720">
    <property type="entry name" value="NAD(P)-binding Rossmann-like Domain"/>
    <property type="match status" value="1"/>
</dbReference>
<dbReference type="InterPro" id="IPR000683">
    <property type="entry name" value="Gfo/Idh/MocA-like_OxRdtase_N"/>
</dbReference>
<name>A0A1H6XV21_9FIRM</name>
<dbReference type="Proteomes" id="UP000183028">
    <property type="component" value="Unassembled WGS sequence"/>
</dbReference>
<evidence type="ECO:0000313" key="4">
    <source>
        <dbReference type="Proteomes" id="UP000183028"/>
    </source>
</evidence>
<dbReference type="SUPFAM" id="SSF55347">
    <property type="entry name" value="Glyceraldehyde-3-phosphate dehydrogenase-like, C-terminal domain"/>
    <property type="match status" value="1"/>
</dbReference>
<dbReference type="Gene3D" id="3.30.360.10">
    <property type="entry name" value="Dihydrodipicolinate Reductase, domain 2"/>
    <property type="match status" value="1"/>
</dbReference>
<dbReference type="PANTHER" id="PTHR43054">
    <property type="match status" value="1"/>
</dbReference>
<keyword evidence="4" id="KW-1185">Reference proteome</keyword>
<dbReference type="SUPFAM" id="SSF51735">
    <property type="entry name" value="NAD(P)-binding Rossmann-fold domains"/>
    <property type="match status" value="1"/>
</dbReference>
<dbReference type="Pfam" id="PF01408">
    <property type="entry name" value="GFO_IDH_MocA"/>
    <property type="match status" value="1"/>
</dbReference>
<protein>
    <submittedName>
        <fullName evidence="3">Predicted dehydrogenase</fullName>
    </submittedName>
</protein>
<dbReference type="Pfam" id="PF22725">
    <property type="entry name" value="GFO_IDH_MocA_C3"/>
    <property type="match status" value="1"/>
</dbReference>
<gene>
    <name evidence="3" type="ORF">SAMN04487834_11015</name>
</gene>
<dbReference type="STRING" id="322505.SAMN04487836_14512"/>
<accession>A0A1H6XV21</accession>
<evidence type="ECO:0000313" key="3">
    <source>
        <dbReference type="EMBL" id="SEJ30617.1"/>
    </source>
</evidence>
<dbReference type="PANTHER" id="PTHR43054:SF1">
    <property type="entry name" value="SCYLLO-INOSITOL 2-DEHYDROGENASE (NADP(+)) IOLU"/>
    <property type="match status" value="1"/>
</dbReference>
<organism evidence="3 4">
    <name type="scientific">Sharpea azabuensis</name>
    <dbReference type="NCBI Taxonomy" id="322505"/>
    <lineage>
        <taxon>Bacteria</taxon>
        <taxon>Bacillati</taxon>
        <taxon>Bacillota</taxon>
        <taxon>Erysipelotrichia</taxon>
        <taxon>Erysipelotrichales</taxon>
        <taxon>Coprobacillaceae</taxon>
        <taxon>Sharpea</taxon>
    </lineage>
</organism>
<dbReference type="EMBL" id="FNYK01000101">
    <property type="protein sequence ID" value="SEJ30617.1"/>
    <property type="molecule type" value="Genomic_DNA"/>
</dbReference>
<evidence type="ECO:0000259" key="1">
    <source>
        <dbReference type="Pfam" id="PF01408"/>
    </source>
</evidence>